<keyword evidence="2 4" id="KW-0863">Zinc-finger</keyword>
<gene>
    <name evidence="6" type="ORF">DdX_01245</name>
</gene>
<keyword evidence="7" id="KW-1185">Reference proteome</keyword>
<dbReference type="PANTHER" id="PTHR14677">
    <property type="entry name" value="ARSENITE INDUCUBLE RNA ASSOCIATED PROTEIN AIP-1-RELATED"/>
    <property type="match status" value="1"/>
</dbReference>
<evidence type="ECO:0000313" key="7">
    <source>
        <dbReference type="Proteomes" id="UP001201812"/>
    </source>
</evidence>
<dbReference type="SMART" id="SM00154">
    <property type="entry name" value="ZnF_AN1"/>
    <property type="match status" value="2"/>
</dbReference>
<dbReference type="InterPro" id="IPR057358">
    <property type="entry name" value="UBL_ZFAND1-like"/>
</dbReference>
<dbReference type="AlphaFoldDB" id="A0AAD4NK73"/>
<evidence type="ECO:0000259" key="5">
    <source>
        <dbReference type="PROSITE" id="PS51039"/>
    </source>
</evidence>
<keyword evidence="1" id="KW-0479">Metal-binding</keyword>
<proteinExistence type="predicted"/>
<feature type="domain" description="AN1-type" evidence="5">
    <location>
        <begin position="61"/>
        <end position="109"/>
    </location>
</feature>
<dbReference type="Pfam" id="PF25327">
    <property type="entry name" value="UBL_ZFAND1"/>
    <property type="match status" value="1"/>
</dbReference>
<evidence type="ECO:0000256" key="3">
    <source>
        <dbReference type="ARBA" id="ARBA00022833"/>
    </source>
</evidence>
<evidence type="ECO:0000256" key="1">
    <source>
        <dbReference type="ARBA" id="ARBA00022723"/>
    </source>
</evidence>
<name>A0AAD4NK73_9BILA</name>
<dbReference type="Pfam" id="PF01428">
    <property type="entry name" value="zf-AN1"/>
    <property type="match status" value="2"/>
</dbReference>
<dbReference type="InterPro" id="IPR000058">
    <property type="entry name" value="Znf_AN1"/>
</dbReference>
<dbReference type="PROSITE" id="PS51039">
    <property type="entry name" value="ZF_AN1"/>
    <property type="match status" value="1"/>
</dbReference>
<dbReference type="SUPFAM" id="SSF118310">
    <property type="entry name" value="AN1-like Zinc finger"/>
    <property type="match status" value="2"/>
</dbReference>
<dbReference type="InterPro" id="IPR035896">
    <property type="entry name" value="AN1-like_Znf"/>
</dbReference>
<dbReference type="GO" id="GO:0008270">
    <property type="term" value="F:zinc ion binding"/>
    <property type="evidence" value="ECO:0007669"/>
    <property type="project" value="UniProtKB-KW"/>
</dbReference>
<sequence>MAEFPEFGIHCSLKICNKLDFTPFKCDSCQKHYCGDHRFNHKCNKLEEERFPTASVDATTTSRKYLCSFRQCFSQELIKIECSECGHNFCLKHRMCEDHECVNIKRPSTQESSTLIKEEPAVVPTLNTMRMKNPLKVPPGEQMFLFVHIESNDDRFPVMISKSWTIGKAIDAIKKQLNLETGKHRWRLFKFPATQESLESSDIISKHLTDQSEVLLRAMENT</sequence>
<comment type="caution">
    <text evidence="6">The sequence shown here is derived from an EMBL/GenBank/DDBJ whole genome shotgun (WGS) entry which is preliminary data.</text>
</comment>
<evidence type="ECO:0000256" key="2">
    <source>
        <dbReference type="ARBA" id="ARBA00022771"/>
    </source>
</evidence>
<dbReference type="EMBL" id="JAKKPZ010000001">
    <property type="protein sequence ID" value="KAI1729029.1"/>
    <property type="molecule type" value="Genomic_DNA"/>
</dbReference>
<dbReference type="GO" id="GO:0005737">
    <property type="term" value="C:cytoplasm"/>
    <property type="evidence" value="ECO:0007669"/>
    <property type="project" value="TreeGrafter"/>
</dbReference>
<dbReference type="PANTHER" id="PTHR14677:SF20">
    <property type="entry name" value="ZINC FINGER AN1-TYPE CONTAINING 2A-RELATED"/>
    <property type="match status" value="1"/>
</dbReference>
<evidence type="ECO:0000313" key="6">
    <source>
        <dbReference type="EMBL" id="KAI1729029.1"/>
    </source>
</evidence>
<evidence type="ECO:0000256" key="4">
    <source>
        <dbReference type="PROSITE-ProRule" id="PRU00449"/>
    </source>
</evidence>
<keyword evidence="3" id="KW-0862">Zinc</keyword>
<dbReference type="Gene3D" id="4.10.1110.10">
    <property type="entry name" value="AN1-like Zinc finger"/>
    <property type="match status" value="2"/>
</dbReference>
<protein>
    <submittedName>
        <fullName evidence="6">AN1-like zinc finger domain-containing protein</fullName>
    </submittedName>
</protein>
<dbReference type="Proteomes" id="UP001201812">
    <property type="component" value="Unassembled WGS sequence"/>
</dbReference>
<accession>A0AAD4NK73</accession>
<organism evidence="6 7">
    <name type="scientific">Ditylenchus destructor</name>
    <dbReference type="NCBI Taxonomy" id="166010"/>
    <lineage>
        <taxon>Eukaryota</taxon>
        <taxon>Metazoa</taxon>
        <taxon>Ecdysozoa</taxon>
        <taxon>Nematoda</taxon>
        <taxon>Chromadorea</taxon>
        <taxon>Rhabditida</taxon>
        <taxon>Tylenchina</taxon>
        <taxon>Tylenchomorpha</taxon>
        <taxon>Sphaerularioidea</taxon>
        <taxon>Anguinidae</taxon>
        <taxon>Anguininae</taxon>
        <taxon>Ditylenchus</taxon>
    </lineage>
</organism>
<reference evidence="6" key="1">
    <citation type="submission" date="2022-01" db="EMBL/GenBank/DDBJ databases">
        <title>Genome Sequence Resource for Two Populations of Ditylenchus destructor, the Migratory Endoparasitic Phytonematode.</title>
        <authorList>
            <person name="Zhang H."/>
            <person name="Lin R."/>
            <person name="Xie B."/>
        </authorList>
    </citation>
    <scope>NUCLEOTIDE SEQUENCE</scope>
    <source>
        <strain evidence="6">BazhouSP</strain>
    </source>
</reference>